<feature type="signal peptide" evidence="7">
    <location>
        <begin position="1"/>
        <end position="23"/>
    </location>
</feature>
<evidence type="ECO:0000256" key="5">
    <source>
        <dbReference type="ARBA" id="ARBA00023180"/>
    </source>
</evidence>
<dbReference type="AlphaFoldDB" id="A0AAV4HD14"/>
<evidence type="ECO:0000256" key="2">
    <source>
        <dbReference type="ARBA" id="ARBA00008960"/>
    </source>
</evidence>
<comment type="caution">
    <text evidence="8">The sequence shown here is derived from an EMBL/GenBank/DDBJ whole genome shotgun (WGS) entry which is preliminary data.</text>
</comment>
<gene>
    <name evidence="8" type="ORF">ElyMa_002690600</name>
</gene>
<dbReference type="GO" id="GO:0005576">
    <property type="term" value="C:extracellular region"/>
    <property type="evidence" value="ECO:0007669"/>
    <property type="project" value="UniProtKB-SubCell"/>
</dbReference>
<feature type="region of interest" description="Disordered" evidence="6">
    <location>
        <begin position="154"/>
        <end position="173"/>
    </location>
</feature>
<evidence type="ECO:0000256" key="7">
    <source>
        <dbReference type="SAM" id="SignalP"/>
    </source>
</evidence>
<accession>A0AAV4HD14</accession>
<dbReference type="PANTHER" id="PTHR31703">
    <property type="entry name" value="UPF0669 PROTEIN C6ORF120"/>
    <property type="match status" value="1"/>
</dbReference>
<evidence type="ECO:0000256" key="1">
    <source>
        <dbReference type="ARBA" id="ARBA00004613"/>
    </source>
</evidence>
<evidence type="ECO:0000313" key="9">
    <source>
        <dbReference type="Proteomes" id="UP000762676"/>
    </source>
</evidence>
<dbReference type="Pfam" id="PF17065">
    <property type="entry name" value="UPF0669"/>
    <property type="match status" value="1"/>
</dbReference>
<reference evidence="8 9" key="1">
    <citation type="journal article" date="2021" name="Elife">
        <title>Chloroplast acquisition without the gene transfer in kleptoplastic sea slugs, Plakobranchus ocellatus.</title>
        <authorList>
            <person name="Maeda T."/>
            <person name="Takahashi S."/>
            <person name="Yoshida T."/>
            <person name="Shimamura S."/>
            <person name="Takaki Y."/>
            <person name="Nagai Y."/>
            <person name="Toyoda A."/>
            <person name="Suzuki Y."/>
            <person name="Arimoto A."/>
            <person name="Ishii H."/>
            <person name="Satoh N."/>
            <person name="Nishiyama T."/>
            <person name="Hasebe M."/>
            <person name="Maruyama T."/>
            <person name="Minagawa J."/>
            <person name="Obokata J."/>
            <person name="Shigenobu S."/>
        </authorList>
    </citation>
    <scope>NUCLEOTIDE SEQUENCE [LARGE SCALE GENOMIC DNA]</scope>
</reference>
<dbReference type="PANTHER" id="PTHR31703:SF2">
    <property type="entry name" value="UPF0669 PROTEIN C6ORF120"/>
    <property type="match status" value="1"/>
</dbReference>
<protein>
    <submittedName>
        <fullName evidence="8">UPF0669 protein C6orf120 homolog</fullName>
    </submittedName>
</protein>
<dbReference type="Proteomes" id="UP000762676">
    <property type="component" value="Unassembled WGS sequence"/>
</dbReference>
<feature type="chain" id="PRO_5043797551" evidence="7">
    <location>
        <begin position="24"/>
        <end position="205"/>
    </location>
</feature>
<name>A0AAV4HD14_9GAST</name>
<feature type="compositionally biased region" description="Basic and acidic residues" evidence="6">
    <location>
        <begin position="159"/>
        <end position="171"/>
    </location>
</feature>
<dbReference type="InterPro" id="IPR031420">
    <property type="entry name" value="UPF0669"/>
</dbReference>
<comment type="similarity">
    <text evidence="2">Belongs to the UPF0669 family.</text>
</comment>
<sequence>MLSFAAAFHGLLTVALLTYHGEASPDGRVIQVLEDKVGADNFTYYRLQRSGVLRLELVSIKGDVDIYVSTEVQHPDYNLYDLKSDTCGKDIINIPSKMQRPVFISVFGHPNHIESKYRFTIFELQEQFVEDYEYLVNKYERYYFEEMEQELSGRPKSYKSKEESPKEHSSIPEEEEDEAPLWWEILVGILKICIDVSIYKLVSQV</sequence>
<keyword evidence="4 7" id="KW-0732">Signal</keyword>
<comment type="subcellular location">
    <subcellularLocation>
        <location evidence="1">Secreted</location>
    </subcellularLocation>
</comment>
<keyword evidence="5" id="KW-0325">Glycoprotein</keyword>
<evidence type="ECO:0000256" key="6">
    <source>
        <dbReference type="SAM" id="MobiDB-lite"/>
    </source>
</evidence>
<keyword evidence="3" id="KW-0964">Secreted</keyword>
<evidence type="ECO:0000256" key="3">
    <source>
        <dbReference type="ARBA" id="ARBA00022525"/>
    </source>
</evidence>
<dbReference type="EMBL" id="BMAT01005544">
    <property type="protein sequence ID" value="GFR95342.1"/>
    <property type="molecule type" value="Genomic_DNA"/>
</dbReference>
<proteinExistence type="inferred from homology"/>
<evidence type="ECO:0000313" key="8">
    <source>
        <dbReference type="EMBL" id="GFR95342.1"/>
    </source>
</evidence>
<organism evidence="8 9">
    <name type="scientific">Elysia marginata</name>
    <dbReference type="NCBI Taxonomy" id="1093978"/>
    <lineage>
        <taxon>Eukaryota</taxon>
        <taxon>Metazoa</taxon>
        <taxon>Spiralia</taxon>
        <taxon>Lophotrochozoa</taxon>
        <taxon>Mollusca</taxon>
        <taxon>Gastropoda</taxon>
        <taxon>Heterobranchia</taxon>
        <taxon>Euthyneura</taxon>
        <taxon>Panpulmonata</taxon>
        <taxon>Sacoglossa</taxon>
        <taxon>Placobranchoidea</taxon>
        <taxon>Plakobranchidae</taxon>
        <taxon>Elysia</taxon>
    </lineage>
</organism>
<keyword evidence="9" id="KW-1185">Reference proteome</keyword>
<evidence type="ECO:0000256" key="4">
    <source>
        <dbReference type="ARBA" id="ARBA00022729"/>
    </source>
</evidence>